<organism evidence="2 3">
    <name type="scientific">Clostridium puniceum</name>
    <dbReference type="NCBI Taxonomy" id="29367"/>
    <lineage>
        <taxon>Bacteria</taxon>
        <taxon>Bacillati</taxon>
        <taxon>Bacillota</taxon>
        <taxon>Clostridia</taxon>
        <taxon>Eubacteriales</taxon>
        <taxon>Clostridiaceae</taxon>
        <taxon>Clostridium</taxon>
    </lineage>
</organism>
<keyword evidence="1" id="KW-1133">Transmembrane helix</keyword>
<name>A0A1S8TA03_9CLOT</name>
<accession>A0A1S8TA03</accession>
<evidence type="ECO:0000313" key="2">
    <source>
        <dbReference type="EMBL" id="OOM74586.1"/>
    </source>
</evidence>
<sequence>MLVKLMKYEIKATARILIPLYIALLAFAIINKIFIGTGLADKLEGFGSIPFILSIFGYGCTMAAVFIVTFFVIIQRFYKNLLGDEGYLMNTLPVSTMTNLTSKLSIASFWNIVSAFVAILSILIMAFEPISFNNFFTEMSDVLSKGYSEIGIQLYILIFEVIVLILVALLRSLTMIYASIAIGHLFSKHRILSAFGAFIGLNFITGAISTAITLAFSIVGNRLDHLQNIHLDNAAALSVAHGFIIGIIIFNLLFFLAYFIITNYILKNKLNLE</sequence>
<feature type="transmembrane region" description="Helical" evidence="1">
    <location>
        <begin position="239"/>
        <end position="261"/>
    </location>
</feature>
<proteinExistence type="predicted"/>
<keyword evidence="1" id="KW-0812">Transmembrane</keyword>
<feature type="transmembrane region" description="Helical" evidence="1">
    <location>
        <begin position="55"/>
        <end position="74"/>
    </location>
</feature>
<feature type="transmembrane region" description="Helical" evidence="1">
    <location>
        <begin position="150"/>
        <end position="170"/>
    </location>
</feature>
<keyword evidence="3" id="KW-1185">Reference proteome</keyword>
<dbReference type="AlphaFoldDB" id="A0A1S8TA03"/>
<comment type="caution">
    <text evidence="2">The sequence shown here is derived from an EMBL/GenBank/DDBJ whole genome shotgun (WGS) entry which is preliminary data.</text>
</comment>
<dbReference type="EMBL" id="LZZM01000197">
    <property type="protein sequence ID" value="OOM74586.1"/>
    <property type="molecule type" value="Genomic_DNA"/>
</dbReference>
<protein>
    <recommendedName>
        <fullName evidence="4">ABC-2 family transporter protein</fullName>
    </recommendedName>
</protein>
<dbReference type="OrthoDB" id="9816138at2"/>
<feature type="transmembrane region" description="Helical" evidence="1">
    <location>
        <begin position="191"/>
        <end position="219"/>
    </location>
</feature>
<dbReference type="RefSeq" id="WP_077848820.1">
    <property type="nucleotide sequence ID" value="NZ_LZZM01000197.1"/>
</dbReference>
<dbReference type="Proteomes" id="UP000190890">
    <property type="component" value="Unassembled WGS sequence"/>
</dbReference>
<evidence type="ECO:0000256" key="1">
    <source>
        <dbReference type="SAM" id="Phobius"/>
    </source>
</evidence>
<evidence type="ECO:0008006" key="4">
    <source>
        <dbReference type="Google" id="ProtNLM"/>
    </source>
</evidence>
<reference evidence="2 3" key="1">
    <citation type="submission" date="2016-05" db="EMBL/GenBank/DDBJ databases">
        <title>Microbial solvent formation.</title>
        <authorList>
            <person name="Poehlein A."/>
            <person name="Montoya Solano J.D."/>
            <person name="Flitsch S."/>
            <person name="Krabben P."/>
            <person name="Duerre P."/>
            <person name="Daniel R."/>
        </authorList>
    </citation>
    <scope>NUCLEOTIDE SEQUENCE [LARGE SCALE GENOMIC DNA]</scope>
    <source>
        <strain evidence="2 3">DSM 2619</strain>
    </source>
</reference>
<keyword evidence="1" id="KW-0472">Membrane</keyword>
<dbReference type="STRING" id="29367.CLPUN_38280"/>
<feature type="transmembrane region" description="Helical" evidence="1">
    <location>
        <begin position="109"/>
        <end position="130"/>
    </location>
</feature>
<evidence type="ECO:0000313" key="3">
    <source>
        <dbReference type="Proteomes" id="UP000190890"/>
    </source>
</evidence>
<feature type="transmembrane region" description="Helical" evidence="1">
    <location>
        <begin position="12"/>
        <end position="35"/>
    </location>
</feature>
<gene>
    <name evidence="2" type="ORF">CLPUN_38280</name>
</gene>